<dbReference type="EMBL" id="VANP01000008">
    <property type="protein sequence ID" value="TLP57012.1"/>
    <property type="molecule type" value="Genomic_DNA"/>
</dbReference>
<feature type="transmembrane region" description="Helical" evidence="2">
    <location>
        <begin position="6"/>
        <end position="23"/>
    </location>
</feature>
<evidence type="ECO:0000313" key="3">
    <source>
        <dbReference type="EMBL" id="TLP57012.1"/>
    </source>
</evidence>
<name>A0A5R8YU46_9ACTN</name>
<dbReference type="Proteomes" id="UP000309033">
    <property type="component" value="Unassembled WGS sequence"/>
</dbReference>
<sequence length="245" mass="26817">MGSAVLYLAIVVMWLSVLLPMWLRRDRHTDDDLFEDPAAEATTLSERPAASAGPESDLEADPEDGSAPGAEDGAEENDADTVVTPPVRATSSPDSAASASAVSADSADQATADQVAAERHARARRMAAHRRARILARRRRRLLWSVLLVLASVVTAAVRVMPWWAVAPSGVLLVGYLAVLRVAVRADREQREKAARARAAYLRRQRERRRALAALTREAEIIKFEARKRSQVFDQYADGRRAAGD</sequence>
<keyword evidence="4" id="KW-1185">Reference proteome</keyword>
<keyword evidence="2" id="KW-0472">Membrane</keyword>
<comment type="caution">
    <text evidence="3">The sequence shown here is derived from an EMBL/GenBank/DDBJ whole genome shotgun (WGS) entry which is preliminary data.</text>
</comment>
<feature type="region of interest" description="Disordered" evidence="1">
    <location>
        <begin position="39"/>
        <end position="119"/>
    </location>
</feature>
<reference evidence="3" key="1">
    <citation type="submission" date="2019-05" db="EMBL/GenBank/DDBJ databases">
        <title>Isolation, diversity and antifungal activity of Actinobacteria from wheat.</title>
        <authorList>
            <person name="Yu B."/>
        </authorList>
    </citation>
    <scope>NUCLEOTIDE SEQUENCE [LARGE SCALE GENOMIC DNA]</scope>
    <source>
        <strain evidence="3">NEAU-HEGS1-5</strain>
    </source>
</reference>
<organism evidence="3 4">
    <name type="scientific">Microbispora triticiradicis</name>
    <dbReference type="NCBI Taxonomy" id="2200763"/>
    <lineage>
        <taxon>Bacteria</taxon>
        <taxon>Bacillati</taxon>
        <taxon>Actinomycetota</taxon>
        <taxon>Actinomycetes</taxon>
        <taxon>Streptosporangiales</taxon>
        <taxon>Streptosporangiaceae</taxon>
        <taxon>Microbispora</taxon>
    </lineage>
</organism>
<dbReference type="AlphaFoldDB" id="A0A5R8YU46"/>
<evidence type="ECO:0000313" key="4">
    <source>
        <dbReference type="Proteomes" id="UP000309033"/>
    </source>
</evidence>
<feature type="transmembrane region" description="Helical" evidence="2">
    <location>
        <begin position="141"/>
        <end position="158"/>
    </location>
</feature>
<keyword evidence="2" id="KW-0812">Transmembrane</keyword>
<protein>
    <submittedName>
        <fullName evidence="3">Uncharacterized protein</fullName>
    </submittedName>
</protein>
<evidence type="ECO:0000256" key="1">
    <source>
        <dbReference type="SAM" id="MobiDB-lite"/>
    </source>
</evidence>
<evidence type="ECO:0000256" key="2">
    <source>
        <dbReference type="SAM" id="Phobius"/>
    </source>
</evidence>
<feature type="transmembrane region" description="Helical" evidence="2">
    <location>
        <begin position="164"/>
        <end position="184"/>
    </location>
</feature>
<keyword evidence="2" id="KW-1133">Transmembrane helix</keyword>
<accession>A0A5R8YU46</accession>
<proteinExistence type="predicted"/>
<feature type="compositionally biased region" description="Low complexity" evidence="1">
    <location>
        <begin position="89"/>
        <end position="115"/>
    </location>
</feature>
<dbReference type="OrthoDB" id="3544402at2"/>
<gene>
    <name evidence="3" type="ORF">FED44_21595</name>
</gene>